<gene>
    <name evidence="2" type="ORF">RDB_LOCUS101542</name>
</gene>
<proteinExistence type="predicted"/>
<dbReference type="SMART" id="SM00225">
    <property type="entry name" value="BTB"/>
    <property type="match status" value="1"/>
</dbReference>
<evidence type="ECO:0000313" key="3">
    <source>
        <dbReference type="Proteomes" id="UP000663827"/>
    </source>
</evidence>
<reference evidence="2" key="1">
    <citation type="submission" date="2021-01" db="EMBL/GenBank/DDBJ databases">
        <authorList>
            <person name="Kaushik A."/>
        </authorList>
    </citation>
    <scope>NUCLEOTIDE SEQUENCE</scope>
    <source>
        <strain evidence="2">AG5</strain>
    </source>
</reference>
<dbReference type="SUPFAM" id="SSF54695">
    <property type="entry name" value="POZ domain"/>
    <property type="match status" value="1"/>
</dbReference>
<dbReference type="InterPro" id="IPR011333">
    <property type="entry name" value="SKP1/BTB/POZ_sf"/>
</dbReference>
<comment type="caution">
    <text evidence="2">The sequence shown here is derived from an EMBL/GenBank/DDBJ whole genome shotgun (WGS) entry which is preliminary data.</text>
</comment>
<evidence type="ECO:0000259" key="1">
    <source>
        <dbReference type="PROSITE" id="PS50097"/>
    </source>
</evidence>
<organism evidence="2 3">
    <name type="scientific">Rhizoctonia solani</name>
    <dbReference type="NCBI Taxonomy" id="456999"/>
    <lineage>
        <taxon>Eukaryota</taxon>
        <taxon>Fungi</taxon>
        <taxon>Dikarya</taxon>
        <taxon>Basidiomycota</taxon>
        <taxon>Agaricomycotina</taxon>
        <taxon>Agaricomycetes</taxon>
        <taxon>Cantharellales</taxon>
        <taxon>Ceratobasidiaceae</taxon>
        <taxon>Rhizoctonia</taxon>
    </lineage>
</organism>
<dbReference type="PROSITE" id="PS50097">
    <property type="entry name" value="BTB"/>
    <property type="match status" value="1"/>
</dbReference>
<dbReference type="AlphaFoldDB" id="A0A8H3E0F2"/>
<protein>
    <recommendedName>
        <fullName evidence="1">BTB domain-containing protein</fullName>
    </recommendedName>
</protein>
<sequence>MSDSTLADHAIKRHPKFYSDDTMVVIRVEDTLFRVHKHLLLKSETFSDMFKVPKVTNNKPEEGSSPDHPIDLISVSVSDFEALLTVLYAGYHPTHPGQLTPNFEPFLLTAAFRLVQMWNFSDLRTYLLPLVEGALDDVDRIVFAREFDIQNWLAPAHKNLCERPKPITTEEARKLGIDSLLFISRMRELFRPPGSADTFHCQSCAGVSYIGATRTCTVCNQSAYPSYCRVTHAHTASTTKALTTKVDQWIANSCVWKE</sequence>
<name>A0A8H3E0F2_9AGAM</name>
<dbReference type="InterPro" id="IPR000210">
    <property type="entry name" value="BTB/POZ_dom"/>
</dbReference>
<dbReference type="Proteomes" id="UP000663827">
    <property type="component" value="Unassembled WGS sequence"/>
</dbReference>
<accession>A0A8H3E0F2</accession>
<evidence type="ECO:0000313" key="2">
    <source>
        <dbReference type="EMBL" id="CAE7162883.1"/>
    </source>
</evidence>
<feature type="domain" description="BTB" evidence="1">
    <location>
        <begin position="20"/>
        <end position="90"/>
    </location>
</feature>
<dbReference type="Gene3D" id="3.30.710.10">
    <property type="entry name" value="Potassium Channel Kv1.1, Chain A"/>
    <property type="match status" value="1"/>
</dbReference>
<dbReference type="EMBL" id="CAJNJQ010002153">
    <property type="protein sequence ID" value="CAE7162883.1"/>
    <property type="molecule type" value="Genomic_DNA"/>
</dbReference>
<dbReference type="Pfam" id="PF00651">
    <property type="entry name" value="BTB"/>
    <property type="match status" value="1"/>
</dbReference>